<dbReference type="EMBL" id="FNYV01000003">
    <property type="protein sequence ID" value="SEJ22561.1"/>
    <property type="molecule type" value="Genomic_DNA"/>
</dbReference>
<dbReference type="GO" id="GO:0016787">
    <property type="term" value="F:hydrolase activity"/>
    <property type="evidence" value="ECO:0007669"/>
    <property type="project" value="UniProtKB-KW"/>
</dbReference>
<keyword evidence="3" id="KW-1185">Reference proteome</keyword>
<organism evidence="2 3">
    <name type="scientific">Micromonospora phaseoli</name>
    <dbReference type="NCBI Taxonomy" id="1144548"/>
    <lineage>
        <taxon>Bacteria</taxon>
        <taxon>Bacillati</taxon>
        <taxon>Actinomycetota</taxon>
        <taxon>Actinomycetes</taxon>
        <taxon>Micromonosporales</taxon>
        <taxon>Micromonosporaceae</taxon>
        <taxon>Micromonospora</taxon>
    </lineage>
</organism>
<feature type="domain" description="DUF1023" evidence="1">
    <location>
        <begin position="300"/>
        <end position="464"/>
    </location>
</feature>
<reference evidence="3" key="1">
    <citation type="submission" date="2016-10" db="EMBL/GenBank/DDBJ databases">
        <authorList>
            <person name="Varghese N."/>
            <person name="Submissions S."/>
        </authorList>
    </citation>
    <scope>NUCLEOTIDE SEQUENCE [LARGE SCALE GENOMIC DNA]</scope>
    <source>
        <strain evidence="3">CGMCC 4.7038</strain>
    </source>
</reference>
<dbReference type="STRING" id="1144548.SAMN05443287_103401"/>
<gene>
    <name evidence="2" type="ORF">SAMN05443287_103401</name>
</gene>
<dbReference type="InterPro" id="IPR029058">
    <property type="entry name" value="AB_hydrolase_fold"/>
</dbReference>
<accession>A0A1H6X090</accession>
<dbReference type="InterPro" id="IPR010427">
    <property type="entry name" value="DUF1023"/>
</dbReference>
<name>A0A1H6X090_9ACTN</name>
<dbReference type="OrthoDB" id="5969911at2"/>
<evidence type="ECO:0000259" key="1">
    <source>
        <dbReference type="Pfam" id="PF06259"/>
    </source>
</evidence>
<dbReference type="Pfam" id="PF06259">
    <property type="entry name" value="Abhydrolase_8"/>
    <property type="match status" value="1"/>
</dbReference>
<evidence type="ECO:0000313" key="3">
    <source>
        <dbReference type="Proteomes" id="UP000198707"/>
    </source>
</evidence>
<protein>
    <submittedName>
        <fullName evidence="2">Alpha/beta hydrolase</fullName>
    </submittedName>
</protein>
<proteinExistence type="predicted"/>
<dbReference type="AlphaFoldDB" id="A0A1H6X090"/>
<keyword evidence="2" id="KW-0378">Hydrolase</keyword>
<dbReference type="SUPFAM" id="SSF53474">
    <property type="entry name" value="alpha/beta-Hydrolases"/>
    <property type="match status" value="1"/>
</dbReference>
<evidence type="ECO:0000313" key="2">
    <source>
        <dbReference type="EMBL" id="SEJ22561.1"/>
    </source>
</evidence>
<sequence length="539" mass="55626">MTGPTPTRVASGQVGYAQLATADPAAWRAAGTAWASLAGLARRRAGELADGATALRSGWSGSAAGSAGARLSGLRAELVALAPAAIETDQVLAEFAARLVAARARLAGAVALADTAGVLIDRWGRVRPDPARVPADRAGPTVVQVSTALRDALDLAAAADREAAVRLARLSEGADSGWVARPPPDRPAPDADPTLVHRWWTGLTPAERRWLVAHEPELVGPLDGVPPADRDQANRLLLGTRREALLARWEQLLGRVPRGPLELAGLRGVEAALAGLDALTVRLESPQPPRAYLLGLDVGGEGRAVVALGNPDRATDVLTYVPGMGSGLDDATGELGRAARVLARCAELAPGEETSAVLWLDYDAPDFLHEAAGDGQARAAGDALHRFQEGLRASHDGSPARQTVLGHSYGSLVVGTAARDHGLAADALVFVGSPGVGVAHAAELGLPPGQVWASTAPDDVIRLTRPPGDLARQAVLGASPIGAIAGLLDGPSDERWFGRDPTGPAFGARSFPSGRYGHTGYWDPANPALDGMARIVLGQ</sequence>
<dbReference type="Proteomes" id="UP000198707">
    <property type="component" value="Unassembled WGS sequence"/>
</dbReference>
<dbReference type="RefSeq" id="WP_092378505.1">
    <property type="nucleotide sequence ID" value="NZ_BOPI01000035.1"/>
</dbReference>